<dbReference type="OrthoDB" id="9777219at2"/>
<name>A0A2W7S0U3_9BACT</name>
<feature type="domain" description="DUF7088" evidence="3">
    <location>
        <begin position="38"/>
        <end position="148"/>
    </location>
</feature>
<feature type="domain" description="ABC-type uncharacterised transport system" evidence="2">
    <location>
        <begin position="196"/>
        <end position="504"/>
    </location>
</feature>
<keyword evidence="5" id="KW-1185">Reference proteome</keyword>
<dbReference type="Proteomes" id="UP000249720">
    <property type="component" value="Unassembled WGS sequence"/>
</dbReference>
<dbReference type="InterPro" id="IPR019196">
    <property type="entry name" value="ABC_transp_unknown"/>
</dbReference>
<keyword evidence="1" id="KW-0812">Transmembrane</keyword>
<dbReference type="NCBIfam" id="TIGR03521">
    <property type="entry name" value="GldG"/>
    <property type="match status" value="1"/>
</dbReference>
<dbReference type="InterPro" id="IPR055396">
    <property type="entry name" value="DUF7088"/>
</dbReference>
<evidence type="ECO:0000256" key="1">
    <source>
        <dbReference type="SAM" id="Phobius"/>
    </source>
</evidence>
<dbReference type="RefSeq" id="WP_111293737.1">
    <property type="nucleotide sequence ID" value="NZ_QKZV01000002.1"/>
</dbReference>
<dbReference type="Pfam" id="PF23357">
    <property type="entry name" value="DUF7088"/>
    <property type="match status" value="1"/>
</dbReference>
<accession>A0A2W7S0U3</accession>
<keyword evidence="1" id="KW-1133">Transmembrane helix</keyword>
<dbReference type="Pfam" id="PF09822">
    <property type="entry name" value="ABC_transp_aux"/>
    <property type="match status" value="1"/>
</dbReference>
<evidence type="ECO:0000259" key="2">
    <source>
        <dbReference type="Pfam" id="PF09822"/>
    </source>
</evidence>
<dbReference type="EMBL" id="QKZV01000002">
    <property type="protein sequence ID" value="PZX64576.1"/>
    <property type="molecule type" value="Genomic_DNA"/>
</dbReference>
<gene>
    <name evidence="4" type="ORF">LX80_00772</name>
</gene>
<dbReference type="InterPro" id="IPR019863">
    <property type="entry name" value="Motility-assoc_ABC-rel_GldG"/>
</dbReference>
<protein>
    <submittedName>
        <fullName evidence="4">Gliding-associated putative ABC transporter substrate-binding component GldG</fullName>
    </submittedName>
</protein>
<proteinExistence type="predicted"/>
<feature type="transmembrane region" description="Helical" evidence="1">
    <location>
        <begin position="538"/>
        <end position="561"/>
    </location>
</feature>
<comment type="caution">
    <text evidence="4">The sequence shown here is derived from an EMBL/GenBank/DDBJ whole genome shotgun (WGS) entry which is preliminary data.</text>
</comment>
<dbReference type="AlphaFoldDB" id="A0A2W7S0U3"/>
<evidence type="ECO:0000259" key="3">
    <source>
        <dbReference type="Pfam" id="PF23357"/>
    </source>
</evidence>
<sequence length="569" mass="64177">MNPQKILQKKYGWIVLLILFALLILLSAQLHTRIDLTKEKRYSLSTSTKQLLNQLEGDVEIKVLLSGKLSAGFRKLKNSTSELLENFRSYSNGHLHFTFINPGEGLSDSLKLQLYDSLVHMGIKPFNNQLQESDDAQTERIIFPAAIVEYNGKLIPVDLMSGKSGMDEESTLNYSEALLEFKFDDAIQKLTTKQFPVVAYAVGNGEPLNPTVNDLFTTLSNNYRFGIFDLKNGILNADTIKALMIVKPQTAFTEDEKIKIDQYIMQGGNVLWFIDRLYAEFDSLLRAKSDFVAFDKGLNIDDQLFKYGVRINPDLLQDLNSAKQPLVVGNMGGQPQIQRIPFPYYPLLTAPENHPISRNLDQVLSIFPSSIDTVEAKGIKKTVLLATDTSSRKLGTPAIVSLRSIRSEGDLQTFTDSKVPVVVLLEGKFKSLYANRFDKAMQDSVEKLTGVPFMSQGEKVARQIVASDADIVTNVVTQSNGPLPMGTQQFENYQFANKEFLLNCLDYLVGNRGIIETRNKEFTLRLLDKAKVKDNKTFWQFINIVVPIVIILLLGIILQWYRKKTYTNI</sequence>
<evidence type="ECO:0000313" key="4">
    <source>
        <dbReference type="EMBL" id="PZX64576.1"/>
    </source>
</evidence>
<reference evidence="4 5" key="1">
    <citation type="submission" date="2018-06" db="EMBL/GenBank/DDBJ databases">
        <title>Genomic Encyclopedia of Archaeal and Bacterial Type Strains, Phase II (KMG-II): from individual species to whole genera.</title>
        <authorList>
            <person name="Goeker M."/>
        </authorList>
    </citation>
    <scope>NUCLEOTIDE SEQUENCE [LARGE SCALE GENOMIC DNA]</scope>
    <source>
        <strain evidence="4 5">DSM 23241</strain>
    </source>
</reference>
<evidence type="ECO:0000313" key="5">
    <source>
        <dbReference type="Proteomes" id="UP000249720"/>
    </source>
</evidence>
<keyword evidence="1" id="KW-0472">Membrane</keyword>
<organism evidence="4 5">
    <name type="scientific">Hydrotalea sandarakina</name>
    <dbReference type="NCBI Taxonomy" id="1004304"/>
    <lineage>
        <taxon>Bacteria</taxon>
        <taxon>Pseudomonadati</taxon>
        <taxon>Bacteroidota</taxon>
        <taxon>Chitinophagia</taxon>
        <taxon>Chitinophagales</taxon>
        <taxon>Chitinophagaceae</taxon>
        <taxon>Hydrotalea</taxon>
    </lineage>
</organism>